<evidence type="ECO:0000313" key="1">
    <source>
        <dbReference type="EMBL" id="KAI8017656.1"/>
    </source>
</evidence>
<keyword evidence="1" id="KW-0012">Acyltransferase</keyword>
<dbReference type="EMBL" id="CM045759">
    <property type="protein sequence ID" value="KAI8017656.1"/>
    <property type="molecule type" value="Genomic_DNA"/>
</dbReference>
<comment type="caution">
    <text evidence="1">The sequence shown here is derived from an EMBL/GenBank/DDBJ whole genome shotgun (WGS) entry which is preliminary data.</text>
</comment>
<gene>
    <name evidence="1" type="ORF">LOK49_LG04G00367</name>
</gene>
<keyword evidence="2" id="KW-1185">Reference proteome</keyword>
<accession>A0ACC0HWX3</accession>
<name>A0ACC0HWX3_9ERIC</name>
<organism evidence="1 2">
    <name type="scientific">Camellia lanceoleosa</name>
    <dbReference type="NCBI Taxonomy" id="1840588"/>
    <lineage>
        <taxon>Eukaryota</taxon>
        <taxon>Viridiplantae</taxon>
        <taxon>Streptophyta</taxon>
        <taxon>Embryophyta</taxon>
        <taxon>Tracheophyta</taxon>
        <taxon>Spermatophyta</taxon>
        <taxon>Magnoliopsida</taxon>
        <taxon>eudicotyledons</taxon>
        <taxon>Gunneridae</taxon>
        <taxon>Pentapetalae</taxon>
        <taxon>asterids</taxon>
        <taxon>Ericales</taxon>
        <taxon>Theaceae</taxon>
        <taxon>Camellia</taxon>
    </lineage>
</organism>
<evidence type="ECO:0000313" key="2">
    <source>
        <dbReference type="Proteomes" id="UP001060215"/>
    </source>
</evidence>
<keyword evidence="1" id="KW-0808">Transferase</keyword>
<sequence>MAASRVVWGMQQPSILSQQMDLRRRILVTSSSKYSVGNFLWKVVAHCDAVAEDEEIMSLNGLVGLLRDAIEKTRDDILPKLQQGDEGGYEIFINFVQDLREIYESKKNLNPYMFSSWCKLGFNEVDFGWGNPAWISSVGARVNSIHKNNIFLIEVGLDDKIEAWVTLDEREMAVLERDKEFLEFAPMNPPIILS</sequence>
<dbReference type="Proteomes" id="UP001060215">
    <property type="component" value="Chromosome 2"/>
</dbReference>
<proteinExistence type="predicted"/>
<protein>
    <submittedName>
        <fullName evidence="1">BAHD acyltransferase BIA1</fullName>
    </submittedName>
</protein>
<reference evidence="1 2" key="1">
    <citation type="journal article" date="2022" name="Plant J.">
        <title>Chromosome-level genome of Camellia lanceoleosa provides a valuable resource for understanding genome evolution and self-incompatibility.</title>
        <authorList>
            <person name="Gong W."/>
            <person name="Xiao S."/>
            <person name="Wang L."/>
            <person name="Liao Z."/>
            <person name="Chang Y."/>
            <person name="Mo W."/>
            <person name="Hu G."/>
            <person name="Li W."/>
            <person name="Zhao G."/>
            <person name="Zhu H."/>
            <person name="Hu X."/>
            <person name="Ji K."/>
            <person name="Xiang X."/>
            <person name="Song Q."/>
            <person name="Yuan D."/>
            <person name="Jin S."/>
            <person name="Zhang L."/>
        </authorList>
    </citation>
    <scope>NUCLEOTIDE SEQUENCE [LARGE SCALE GENOMIC DNA]</scope>
    <source>
        <strain evidence="1">SQ_2022a</strain>
    </source>
</reference>